<keyword evidence="5" id="KW-1185">Reference proteome</keyword>
<gene>
    <name evidence="2" type="ORF">AVEN_108328_1</name>
    <name evidence="3" type="ORF">AVEN_211983_1</name>
    <name evidence="1" type="ORF">AVEN_21975_1</name>
    <name evidence="4" type="ORF">AVEN_227272_1</name>
</gene>
<proteinExistence type="predicted"/>
<evidence type="ECO:0000313" key="2">
    <source>
        <dbReference type="EMBL" id="GBN64736.1"/>
    </source>
</evidence>
<dbReference type="EMBL" id="BGPR01014333">
    <property type="protein sequence ID" value="GBN64736.1"/>
    <property type="molecule type" value="Genomic_DNA"/>
</dbReference>
<evidence type="ECO:0000313" key="3">
    <source>
        <dbReference type="EMBL" id="GBN66149.1"/>
    </source>
</evidence>
<evidence type="ECO:0000313" key="1">
    <source>
        <dbReference type="EMBL" id="GBN64722.1"/>
    </source>
</evidence>
<dbReference type="EMBL" id="BGPR01014332">
    <property type="protein sequence ID" value="GBN64722.1"/>
    <property type="molecule type" value="Genomic_DNA"/>
</dbReference>
<dbReference type="EMBL" id="BGPR01014676">
    <property type="protein sequence ID" value="GBN66227.1"/>
    <property type="molecule type" value="Genomic_DNA"/>
</dbReference>
<evidence type="ECO:0000313" key="4">
    <source>
        <dbReference type="EMBL" id="GBN66227.1"/>
    </source>
</evidence>
<reference evidence="2 5" key="1">
    <citation type="journal article" date="2019" name="Sci. Rep.">
        <title>Orb-weaving spider Araneus ventricosus genome elucidates the spidroin gene catalogue.</title>
        <authorList>
            <person name="Kono N."/>
            <person name="Nakamura H."/>
            <person name="Ohtoshi R."/>
            <person name="Moran D.A.P."/>
            <person name="Shinohara A."/>
            <person name="Yoshida Y."/>
            <person name="Fujiwara M."/>
            <person name="Mori M."/>
            <person name="Tomita M."/>
            <person name="Arakawa K."/>
        </authorList>
    </citation>
    <scope>NUCLEOTIDE SEQUENCE [LARGE SCALE GENOMIC DNA]</scope>
</reference>
<protein>
    <submittedName>
        <fullName evidence="2">Uncharacterized protein</fullName>
    </submittedName>
</protein>
<dbReference type="EMBL" id="BGPR01014663">
    <property type="protein sequence ID" value="GBN66149.1"/>
    <property type="molecule type" value="Genomic_DNA"/>
</dbReference>
<sequence>MESLENKLEVGGAVAESRVSSTISERKPQCVLLQTFDVKIRNDTKVTRARLLLDNGSVHSFLGKDIACKLKLPVIRRESLSVFTFGNKSPIRKTFDVLKMEMENRKKPDFSMKIEALVTEHISGSDLPPSNLKAEFVQKYLEGFQLADSCSKGKVAVLIGADYYHSIVLGGIKSLKGQLVATKTIFGWCSIGRDGDVRDVSVSWYIIIEEDLISGLIKKFWELESLGIVENEFSDPTNDSVLQRFESEIENENSRYIG</sequence>
<evidence type="ECO:0000313" key="5">
    <source>
        <dbReference type="Proteomes" id="UP000499080"/>
    </source>
</evidence>
<name>A0A4Y2QN96_ARAVE</name>
<comment type="caution">
    <text evidence="2">The sequence shown here is derived from an EMBL/GenBank/DDBJ whole genome shotgun (WGS) entry which is preliminary data.</text>
</comment>
<dbReference type="Proteomes" id="UP000499080">
    <property type="component" value="Unassembled WGS sequence"/>
</dbReference>
<accession>A0A4Y2QN96</accession>
<organism evidence="2 5">
    <name type="scientific">Araneus ventricosus</name>
    <name type="common">Orbweaver spider</name>
    <name type="synonym">Epeira ventricosa</name>
    <dbReference type="NCBI Taxonomy" id="182803"/>
    <lineage>
        <taxon>Eukaryota</taxon>
        <taxon>Metazoa</taxon>
        <taxon>Ecdysozoa</taxon>
        <taxon>Arthropoda</taxon>
        <taxon>Chelicerata</taxon>
        <taxon>Arachnida</taxon>
        <taxon>Araneae</taxon>
        <taxon>Araneomorphae</taxon>
        <taxon>Entelegynae</taxon>
        <taxon>Araneoidea</taxon>
        <taxon>Araneidae</taxon>
        <taxon>Araneus</taxon>
    </lineage>
</organism>
<dbReference type="OrthoDB" id="5967017at2759"/>
<dbReference type="AlphaFoldDB" id="A0A4Y2QN96"/>